<evidence type="ECO:0000259" key="8">
    <source>
        <dbReference type="Pfam" id="PF14322"/>
    </source>
</evidence>
<feature type="signal peptide" evidence="6">
    <location>
        <begin position="1"/>
        <end position="23"/>
    </location>
</feature>
<feature type="domain" description="SusD-like N-terminal" evidence="8">
    <location>
        <begin position="75"/>
        <end position="220"/>
    </location>
</feature>
<keyword evidence="4" id="KW-0472">Membrane</keyword>
<dbReference type="InterPro" id="IPR033985">
    <property type="entry name" value="SusD-like_N"/>
</dbReference>
<evidence type="ECO:0000256" key="4">
    <source>
        <dbReference type="ARBA" id="ARBA00023136"/>
    </source>
</evidence>
<comment type="similarity">
    <text evidence="2">Belongs to the SusD family.</text>
</comment>
<dbReference type="InterPro" id="IPR012944">
    <property type="entry name" value="SusD_RagB_dom"/>
</dbReference>
<evidence type="ECO:0000256" key="6">
    <source>
        <dbReference type="SAM" id="SignalP"/>
    </source>
</evidence>
<evidence type="ECO:0000256" key="1">
    <source>
        <dbReference type="ARBA" id="ARBA00004442"/>
    </source>
</evidence>
<protein>
    <submittedName>
        <fullName evidence="9">RagB/SusD family nutrient uptake outer membrane protein</fullName>
    </submittedName>
</protein>
<evidence type="ECO:0000256" key="5">
    <source>
        <dbReference type="ARBA" id="ARBA00023237"/>
    </source>
</evidence>
<dbReference type="Pfam" id="PF07980">
    <property type="entry name" value="SusD_RagB"/>
    <property type="match status" value="1"/>
</dbReference>
<feature type="chain" id="PRO_5045142736" evidence="6">
    <location>
        <begin position="24"/>
        <end position="542"/>
    </location>
</feature>
<keyword evidence="3 6" id="KW-0732">Signal</keyword>
<proteinExistence type="inferred from homology"/>
<evidence type="ECO:0000256" key="3">
    <source>
        <dbReference type="ARBA" id="ARBA00022729"/>
    </source>
</evidence>
<dbReference type="Proteomes" id="UP001596405">
    <property type="component" value="Unassembled WGS sequence"/>
</dbReference>
<keyword evidence="5" id="KW-0998">Cell outer membrane</keyword>
<dbReference type="SUPFAM" id="SSF48452">
    <property type="entry name" value="TPR-like"/>
    <property type="match status" value="1"/>
</dbReference>
<dbReference type="PROSITE" id="PS51257">
    <property type="entry name" value="PROKAR_LIPOPROTEIN"/>
    <property type="match status" value="1"/>
</dbReference>
<dbReference type="InterPro" id="IPR011990">
    <property type="entry name" value="TPR-like_helical_dom_sf"/>
</dbReference>
<dbReference type="Gene3D" id="1.25.40.390">
    <property type="match status" value="1"/>
</dbReference>
<evidence type="ECO:0000313" key="9">
    <source>
        <dbReference type="EMBL" id="MFC6997099.1"/>
    </source>
</evidence>
<organism evidence="9 10">
    <name type="scientific">Rufibacter roseus</name>
    <dbReference type="NCBI Taxonomy" id="1567108"/>
    <lineage>
        <taxon>Bacteria</taxon>
        <taxon>Pseudomonadati</taxon>
        <taxon>Bacteroidota</taxon>
        <taxon>Cytophagia</taxon>
        <taxon>Cytophagales</taxon>
        <taxon>Hymenobacteraceae</taxon>
        <taxon>Rufibacter</taxon>
    </lineage>
</organism>
<dbReference type="RefSeq" id="WP_066615164.1">
    <property type="nucleotide sequence ID" value="NZ_JBHSYQ010000003.1"/>
</dbReference>
<gene>
    <name evidence="9" type="ORF">ACFQHR_05645</name>
</gene>
<comment type="subcellular location">
    <subcellularLocation>
        <location evidence="1">Cell outer membrane</location>
    </subcellularLocation>
</comment>
<reference evidence="10" key="1">
    <citation type="journal article" date="2019" name="Int. J. Syst. Evol. Microbiol.">
        <title>The Global Catalogue of Microorganisms (GCM) 10K type strain sequencing project: providing services to taxonomists for standard genome sequencing and annotation.</title>
        <authorList>
            <consortium name="The Broad Institute Genomics Platform"/>
            <consortium name="The Broad Institute Genome Sequencing Center for Infectious Disease"/>
            <person name="Wu L."/>
            <person name="Ma J."/>
        </authorList>
    </citation>
    <scope>NUCLEOTIDE SEQUENCE [LARGE SCALE GENOMIC DNA]</scope>
    <source>
        <strain evidence="10">CGMCC 4.7393</strain>
    </source>
</reference>
<dbReference type="Pfam" id="PF14322">
    <property type="entry name" value="SusD-like_3"/>
    <property type="match status" value="1"/>
</dbReference>
<comment type="caution">
    <text evidence="9">The sequence shown here is derived from an EMBL/GenBank/DDBJ whole genome shotgun (WGS) entry which is preliminary data.</text>
</comment>
<accession>A0ABW2DH14</accession>
<keyword evidence="10" id="KW-1185">Reference proteome</keyword>
<evidence type="ECO:0000313" key="10">
    <source>
        <dbReference type="Proteomes" id="UP001596405"/>
    </source>
</evidence>
<evidence type="ECO:0000259" key="7">
    <source>
        <dbReference type="Pfam" id="PF07980"/>
    </source>
</evidence>
<sequence length="542" mass="61581">MNKFSKLAIYVVGVLSISLTACNNDLDLYPESRFTDANYWTTTEKALSVLNTAYSQMYRSDYYFYNEGMSDNAYNGRGDQNGVASLAAGSYDPSLGRISDEWGYHYAGIKTCHIFLENVDRVASMDPALKERMKAEARFIRAFHYFYLMTWYGSVPLFERDLTVEEAKTISRTPRPLVLDFVLNELTQIADILPVNTAYAAADKGRITKGAAIALKARTLLYEGRWQDVINTCELLLNNANGTYSLFPSYNGLFLPQNENNNEVILDLQFVPQFRAYNHFFDIAPLAVGARLNNLAPTQELVDSYLTLNGKRIRETGSGYDESNPYTNRDPRLAATIVYHNYRWTKPDGSVVTIYTKPGTDPSSAKPDEYRPGGVSSPTGYYFRKYYDPASGPNFLSGLNLILIRYADVLLMYAEAKHELGQMNEAVWNQTIRPIRARAGFTDPAALNYPALGDQEMRSLIRNERRIELALENKRIFDIRRWEIAEDVLNGWAHGAQFGPAAVDNGYIRVNQRTFDPSKHYLWPIPRTERALNPNLSQNPNW</sequence>
<name>A0ABW2DH14_9BACT</name>
<evidence type="ECO:0000256" key="2">
    <source>
        <dbReference type="ARBA" id="ARBA00006275"/>
    </source>
</evidence>
<dbReference type="EMBL" id="JBHSYQ010000003">
    <property type="protein sequence ID" value="MFC6997099.1"/>
    <property type="molecule type" value="Genomic_DNA"/>
</dbReference>
<feature type="domain" description="RagB/SusD" evidence="7">
    <location>
        <begin position="289"/>
        <end position="542"/>
    </location>
</feature>